<proteinExistence type="predicted"/>
<protein>
    <submittedName>
        <fullName evidence="2">Uncharacterized protein</fullName>
    </submittedName>
</protein>
<dbReference type="AlphaFoldDB" id="A0A409Y638"/>
<feature type="region of interest" description="Disordered" evidence="1">
    <location>
        <begin position="129"/>
        <end position="152"/>
    </location>
</feature>
<evidence type="ECO:0000256" key="1">
    <source>
        <dbReference type="SAM" id="MobiDB-lite"/>
    </source>
</evidence>
<evidence type="ECO:0000313" key="2">
    <source>
        <dbReference type="EMBL" id="PPQ98502.1"/>
    </source>
</evidence>
<accession>A0A409Y638</accession>
<dbReference type="OrthoDB" id="4072855at2759"/>
<dbReference type="EMBL" id="NHTK01001382">
    <property type="protein sequence ID" value="PPQ98502.1"/>
    <property type="molecule type" value="Genomic_DNA"/>
</dbReference>
<gene>
    <name evidence="2" type="ORF">CVT24_003993</name>
</gene>
<name>A0A409Y638_9AGAR</name>
<organism evidence="2 3">
    <name type="scientific">Panaeolus cyanescens</name>
    <dbReference type="NCBI Taxonomy" id="181874"/>
    <lineage>
        <taxon>Eukaryota</taxon>
        <taxon>Fungi</taxon>
        <taxon>Dikarya</taxon>
        <taxon>Basidiomycota</taxon>
        <taxon>Agaricomycotina</taxon>
        <taxon>Agaricomycetes</taxon>
        <taxon>Agaricomycetidae</taxon>
        <taxon>Agaricales</taxon>
        <taxon>Agaricineae</taxon>
        <taxon>Galeropsidaceae</taxon>
        <taxon>Panaeolus</taxon>
    </lineage>
</organism>
<feature type="compositionally biased region" description="Polar residues" evidence="1">
    <location>
        <begin position="137"/>
        <end position="146"/>
    </location>
</feature>
<feature type="region of interest" description="Disordered" evidence="1">
    <location>
        <begin position="1"/>
        <end position="97"/>
    </location>
</feature>
<feature type="compositionally biased region" description="Polar residues" evidence="1">
    <location>
        <begin position="61"/>
        <end position="78"/>
    </location>
</feature>
<dbReference type="Proteomes" id="UP000284842">
    <property type="component" value="Unassembled WGS sequence"/>
</dbReference>
<dbReference type="InParanoid" id="A0A409Y638"/>
<comment type="caution">
    <text evidence="2">The sequence shown here is derived from an EMBL/GenBank/DDBJ whole genome shotgun (WGS) entry which is preliminary data.</text>
</comment>
<sequence length="152" mass="16779">MVLSDVTEGYRTTPSSFSRAQTTGTIFRSMNDTMRDVYTNNPSSADTQVGDSRVLKRSRSFEANSEPQTNASDDASTQPEDKNAPRLIRPLRTSSRTFLTTQSMPAGSFSMGFNKDNGVSNGNERVTSTIEEDDWSGENTTQTQAFQPMVLE</sequence>
<keyword evidence="3" id="KW-1185">Reference proteome</keyword>
<evidence type="ECO:0000313" key="3">
    <source>
        <dbReference type="Proteomes" id="UP000284842"/>
    </source>
</evidence>
<feature type="compositionally biased region" description="Polar residues" evidence="1">
    <location>
        <begin position="10"/>
        <end position="50"/>
    </location>
</feature>
<reference evidence="2 3" key="1">
    <citation type="journal article" date="2018" name="Evol. Lett.">
        <title>Horizontal gene cluster transfer increased hallucinogenic mushroom diversity.</title>
        <authorList>
            <person name="Reynolds H.T."/>
            <person name="Vijayakumar V."/>
            <person name="Gluck-Thaler E."/>
            <person name="Korotkin H.B."/>
            <person name="Matheny P.B."/>
            <person name="Slot J.C."/>
        </authorList>
    </citation>
    <scope>NUCLEOTIDE SEQUENCE [LARGE SCALE GENOMIC DNA]</scope>
    <source>
        <strain evidence="2 3">2629</strain>
    </source>
</reference>